<dbReference type="Proteomes" id="UP001470023">
    <property type="component" value="Unassembled WGS sequence"/>
</dbReference>
<sequence length="164" mass="17972">MDDEAVYGPVLYELDLSDAIARGLLARYQVVVAELRDPSLTPQRLYGEERESEEVRGERLAVLQAALLETMAAHGLTRCITFHHRTIEARAFAEGLGRAAKRLHAEDPGRHPERYGHPGCRVSTTRTYALTGSPSSAGGPGGPCCQTAASWARASTARRWTRSR</sequence>
<dbReference type="EMBL" id="JBEPAZ010000076">
    <property type="protein sequence ID" value="MER6433963.1"/>
    <property type="molecule type" value="Genomic_DNA"/>
</dbReference>
<protein>
    <submittedName>
        <fullName evidence="1">Uncharacterized protein</fullName>
    </submittedName>
</protein>
<keyword evidence="2" id="KW-1185">Reference proteome</keyword>
<proteinExistence type="predicted"/>
<accession>A0ABV1UJQ1</accession>
<comment type="caution">
    <text evidence="1">The sequence shown here is derived from an EMBL/GenBank/DDBJ whole genome shotgun (WGS) entry which is preliminary data.</text>
</comment>
<evidence type="ECO:0000313" key="1">
    <source>
        <dbReference type="EMBL" id="MER6433963.1"/>
    </source>
</evidence>
<dbReference type="RefSeq" id="WP_352065903.1">
    <property type="nucleotide sequence ID" value="NZ_JBEPAZ010000076.1"/>
</dbReference>
<evidence type="ECO:0000313" key="2">
    <source>
        <dbReference type="Proteomes" id="UP001470023"/>
    </source>
</evidence>
<reference evidence="1 2" key="1">
    <citation type="submission" date="2024-06" db="EMBL/GenBank/DDBJ databases">
        <title>The Natural Products Discovery Center: Release of the First 8490 Sequenced Strains for Exploring Actinobacteria Biosynthetic Diversity.</title>
        <authorList>
            <person name="Kalkreuter E."/>
            <person name="Kautsar S.A."/>
            <person name="Yang D."/>
            <person name="Bader C.D."/>
            <person name="Teijaro C.N."/>
            <person name="Fluegel L."/>
            <person name="Davis C.M."/>
            <person name="Simpson J.R."/>
            <person name="Lauterbach L."/>
            <person name="Steele A.D."/>
            <person name="Gui C."/>
            <person name="Meng S."/>
            <person name="Li G."/>
            <person name="Viehrig K."/>
            <person name="Ye F."/>
            <person name="Su P."/>
            <person name="Kiefer A.F."/>
            <person name="Nichols A."/>
            <person name="Cepeda A.J."/>
            <person name="Yan W."/>
            <person name="Fan B."/>
            <person name="Jiang Y."/>
            <person name="Adhikari A."/>
            <person name="Zheng C.-J."/>
            <person name="Schuster L."/>
            <person name="Cowan T.M."/>
            <person name="Smanski M.J."/>
            <person name="Chevrette M.G."/>
            <person name="De Carvalho L.P.S."/>
            <person name="Shen B."/>
        </authorList>
    </citation>
    <scope>NUCLEOTIDE SEQUENCE [LARGE SCALE GENOMIC DNA]</scope>
    <source>
        <strain evidence="1 2">NPDC001166</strain>
    </source>
</reference>
<name>A0ABV1UJQ1_9ACTN</name>
<gene>
    <name evidence="1" type="ORF">ABT272_40615</name>
</gene>
<organism evidence="1 2">
    <name type="scientific">Streptomyces sp. 900105245</name>
    <dbReference type="NCBI Taxonomy" id="3154379"/>
    <lineage>
        <taxon>Bacteria</taxon>
        <taxon>Bacillati</taxon>
        <taxon>Actinomycetota</taxon>
        <taxon>Actinomycetes</taxon>
        <taxon>Kitasatosporales</taxon>
        <taxon>Streptomycetaceae</taxon>
        <taxon>Streptomyces</taxon>
    </lineage>
</organism>